<name>A0AAD4YBV8_OVIAM</name>
<organism evidence="9 10">
    <name type="scientific">Ovis ammon polii</name>
    <dbReference type="NCBI Taxonomy" id="230172"/>
    <lineage>
        <taxon>Eukaryota</taxon>
        <taxon>Metazoa</taxon>
        <taxon>Chordata</taxon>
        <taxon>Craniata</taxon>
        <taxon>Vertebrata</taxon>
        <taxon>Euteleostomi</taxon>
        <taxon>Mammalia</taxon>
        <taxon>Eutheria</taxon>
        <taxon>Laurasiatheria</taxon>
        <taxon>Artiodactyla</taxon>
        <taxon>Ruminantia</taxon>
        <taxon>Pecora</taxon>
        <taxon>Bovidae</taxon>
        <taxon>Caprinae</taxon>
        <taxon>Ovis</taxon>
    </lineage>
</organism>
<dbReference type="InterPro" id="IPR013087">
    <property type="entry name" value="Znf_C2H2_type"/>
</dbReference>
<dbReference type="EMBL" id="JAKZEL010000008">
    <property type="protein sequence ID" value="KAI4541692.1"/>
    <property type="molecule type" value="Genomic_DNA"/>
</dbReference>
<evidence type="ECO:0000256" key="4">
    <source>
        <dbReference type="ARBA" id="ARBA00022833"/>
    </source>
</evidence>
<dbReference type="SUPFAM" id="SSF109640">
    <property type="entry name" value="KRAB domain (Kruppel-associated box)"/>
    <property type="match status" value="1"/>
</dbReference>
<accession>A0AAD4YBV8</accession>
<dbReference type="GO" id="GO:0008270">
    <property type="term" value="F:zinc ion binding"/>
    <property type="evidence" value="ECO:0007669"/>
    <property type="project" value="UniProtKB-KW"/>
</dbReference>
<keyword evidence="3 5" id="KW-0863">Zinc-finger</keyword>
<dbReference type="SMART" id="SM00349">
    <property type="entry name" value="KRAB"/>
    <property type="match status" value="1"/>
</dbReference>
<dbReference type="Gene3D" id="6.10.140.140">
    <property type="match status" value="1"/>
</dbReference>
<evidence type="ECO:0000256" key="1">
    <source>
        <dbReference type="ARBA" id="ARBA00022723"/>
    </source>
</evidence>
<dbReference type="PANTHER" id="PTHR23232">
    <property type="entry name" value="KRAB DOMAIN C2H2 ZINC FINGER"/>
    <property type="match status" value="1"/>
</dbReference>
<feature type="domain" description="C2H2-type" evidence="7">
    <location>
        <begin position="138"/>
        <end position="165"/>
    </location>
</feature>
<dbReference type="PROSITE" id="PS50157">
    <property type="entry name" value="ZINC_FINGER_C2H2_2"/>
    <property type="match status" value="2"/>
</dbReference>
<feature type="region of interest" description="Disordered" evidence="6">
    <location>
        <begin position="77"/>
        <end position="114"/>
    </location>
</feature>
<keyword evidence="4" id="KW-0862">Zinc</keyword>
<dbReference type="InterPro" id="IPR036236">
    <property type="entry name" value="Znf_C2H2_sf"/>
</dbReference>
<sequence>MFQDPVTFEEVSVDFSQYEWARLAPAQKILYQDVMLENYRDLTSVGYHLRKPRLLTQEELRTRKRRLLQDTCADQNSQLKTKETTAERNKVWEKPFTGRKGAPTQPRKKSHEHSLCGKAIRRNPDLSTKRNYTGVKRDERKECGEAFSYPSFLGVHVRSHAGEKTCKCSQCEKAFSCNSSLGPHARAHPGEELCKCS</sequence>
<evidence type="ECO:0000313" key="10">
    <source>
        <dbReference type="Proteomes" id="UP001214576"/>
    </source>
</evidence>
<dbReference type="InterPro" id="IPR036051">
    <property type="entry name" value="KRAB_dom_sf"/>
</dbReference>
<gene>
    <name evidence="9" type="ORF">MG293_008834</name>
</gene>
<feature type="domain" description="KRAB" evidence="8">
    <location>
        <begin position="6"/>
        <end position="77"/>
    </location>
</feature>
<dbReference type="SUPFAM" id="SSF57667">
    <property type="entry name" value="beta-beta-alpha zinc fingers"/>
    <property type="match status" value="2"/>
</dbReference>
<comment type="caution">
    <text evidence="9">The sequence shown here is derived from an EMBL/GenBank/DDBJ whole genome shotgun (WGS) entry which is preliminary data.</text>
</comment>
<feature type="compositionally biased region" description="Basic and acidic residues" evidence="6">
    <location>
        <begin position="80"/>
        <end position="93"/>
    </location>
</feature>
<dbReference type="FunFam" id="3.30.160.60:FF:002343">
    <property type="entry name" value="Zinc finger protein 33A"/>
    <property type="match status" value="1"/>
</dbReference>
<evidence type="ECO:0000256" key="2">
    <source>
        <dbReference type="ARBA" id="ARBA00022737"/>
    </source>
</evidence>
<reference evidence="9" key="1">
    <citation type="submission" date="2022-03" db="EMBL/GenBank/DDBJ databases">
        <title>Genomic analyses of argali, domestic sheep and their hybrids provide insights into chromosomal evolution, heterosis and genetic basis of agronomic traits.</title>
        <authorList>
            <person name="Li M."/>
        </authorList>
    </citation>
    <scope>NUCLEOTIDE SEQUENCE</scope>
    <source>
        <strain evidence="9">CAU-MHL-2022a</strain>
        <tissue evidence="9">Skin</tissue>
    </source>
</reference>
<dbReference type="InterPro" id="IPR050169">
    <property type="entry name" value="Krueppel_C2H2_ZnF"/>
</dbReference>
<dbReference type="PANTHER" id="PTHR23232:SF163">
    <property type="entry name" value="ZINC FINGER PROTEIN 589"/>
    <property type="match status" value="1"/>
</dbReference>
<dbReference type="Gene3D" id="3.30.160.60">
    <property type="entry name" value="Classic Zinc Finger"/>
    <property type="match status" value="2"/>
</dbReference>
<evidence type="ECO:0000313" key="9">
    <source>
        <dbReference type="EMBL" id="KAI4541692.1"/>
    </source>
</evidence>
<dbReference type="PROSITE" id="PS00028">
    <property type="entry name" value="ZINC_FINGER_C2H2_1"/>
    <property type="match status" value="1"/>
</dbReference>
<keyword evidence="10" id="KW-1185">Reference proteome</keyword>
<feature type="domain" description="C2H2-type" evidence="7">
    <location>
        <begin position="166"/>
        <end position="193"/>
    </location>
</feature>
<evidence type="ECO:0000259" key="8">
    <source>
        <dbReference type="PROSITE" id="PS50805"/>
    </source>
</evidence>
<evidence type="ECO:0000256" key="5">
    <source>
        <dbReference type="PROSITE-ProRule" id="PRU00042"/>
    </source>
</evidence>
<dbReference type="Pfam" id="PF01352">
    <property type="entry name" value="KRAB"/>
    <property type="match status" value="1"/>
</dbReference>
<keyword evidence="2" id="KW-0677">Repeat</keyword>
<evidence type="ECO:0000256" key="6">
    <source>
        <dbReference type="SAM" id="MobiDB-lite"/>
    </source>
</evidence>
<dbReference type="Proteomes" id="UP001214576">
    <property type="component" value="Unassembled WGS sequence"/>
</dbReference>
<dbReference type="GO" id="GO:0006355">
    <property type="term" value="P:regulation of DNA-templated transcription"/>
    <property type="evidence" value="ECO:0007669"/>
    <property type="project" value="InterPro"/>
</dbReference>
<proteinExistence type="predicted"/>
<protein>
    <submittedName>
        <fullName evidence="9">Uncharacterized protein</fullName>
    </submittedName>
</protein>
<evidence type="ECO:0000256" key="3">
    <source>
        <dbReference type="ARBA" id="ARBA00022771"/>
    </source>
</evidence>
<keyword evidence="1" id="KW-0479">Metal-binding</keyword>
<dbReference type="PROSITE" id="PS50805">
    <property type="entry name" value="KRAB"/>
    <property type="match status" value="1"/>
</dbReference>
<dbReference type="AlphaFoldDB" id="A0AAD4YBV8"/>
<dbReference type="InterPro" id="IPR001909">
    <property type="entry name" value="KRAB"/>
</dbReference>
<dbReference type="CDD" id="cd07765">
    <property type="entry name" value="KRAB_A-box"/>
    <property type="match status" value="1"/>
</dbReference>
<evidence type="ECO:0000259" key="7">
    <source>
        <dbReference type="PROSITE" id="PS50157"/>
    </source>
</evidence>